<dbReference type="Proteomes" id="UP000800093">
    <property type="component" value="Unassembled WGS sequence"/>
</dbReference>
<name>A0A9P4K6P0_9PLEO</name>
<proteinExistence type="predicted"/>
<dbReference type="Gene3D" id="2.70.50.70">
    <property type="match status" value="1"/>
</dbReference>
<evidence type="ECO:0000313" key="2">
    <source>
        <dbReference type="EMBL" id="KAF2263587.1"/>
    </source>
</evidence>
<reference evidence="3" key="1">
    <citation type="journal article" date="2020" name="Stud. Mycol.">
        <title>101 Dothideomycetes genomes: A test case for predicting lifestyles and emergence of pathogens.</title>
        <authorList>
            <person name="Haridas S."/>
            <person name="Albert R."/>
            <person name="Binder M."/>
            <person name="Bloem J."/>
            <person name="LaButti K."/>
            <person name="Salamov A."/>
            <person name="Andreopoulos B."/>
            <person name="Baker S."/>
            <person name="Barry K."/>
            <person name="Bills G."/>
            <person name="Bluhm B."/>
            <person name="Cannon C."/>
            <person name="Castanera R."/>
            <person name="Culley D."/>
            <person name="Daum C."/>
            <person name="Ezra D."/>
            <person name="Gonzalez J."/>
            <person name="Henrissat B."/>
            <person name="Kuo A."/>
            <person name="Liang C."/>
            <person name="Lipzen A."/>
            <person name="Lutzoni F."/>
            <person name="Magnuson J."/>
            <person name="Mondo S."/>
            <person name="Nolan M."/>
            <person name="Ohm R."/>
            <person name="Pangilinan J."/>
            <person name="Park H.-J."/>
            <person name="Ramirez L."/>
            <person name="Alfaro M."/>
            <person name="Sun H."/>
            <person name="Tritt A."/>
            <person name="Yoshinaga Y."/>
            <person name="Zwiers L.-H."/>
            <person name="Turgeon B."/>
            <person name="Goodwin S."/>
            <person name="Spatafora J."/>
            <person name="Crous P."/>
            <person name="Grigoriev I."/>
        </authorList>
    </citation>
    <scope>NUCLEOTIDE SEQUENCE [LARGE SCALE GENOMIC DNA]</scope>
    <source>
        <strain evidence="3">CBS 304.66</strain>
    </source>
</reference>
<feature type="chain" id="PRO_5040252880" evidence="1">
    <location>
        <begin position="20"/>
        <end position="76"/>
    </location>
</feature>
<dbReference type="EMBL" id="ML986624">
    <property type="protein sequence ID" value="KAF2263587.1"/>
    <property type="molecule type" value="Genomic_DNA"/>
</dbReference>
<organism evidence="2 3">
    <name type="scientific">Lojkania enalia</name>
    <dbReference type="NCBI Taxonomy" id="147567"/>
    <lineage>
        <taxon>Eukaryota</taxon>
        <taxon>Fungi</taxon>
        <taxon>Dikarya</taxon>
        <taxon>Ascomycota</taxon>
        <taxon>Pezizomycotina</taxon>
        <taxon>Dothideomycetes</taxon>
        <taxon>Pleosporomycetidae</taxon>
        <taxon>Pleosporales</taxon>
        <taxon>Pleosporales incertae sedis</taxon>
        <taxon>Lojkania</taxon>
    </lineage>
</organism>
<gene>
    <name evidence="2" type="ORF">CC78DRAFT_533862</name>
</gene>
<protein>
    <submittedName>
        <fullName evidence="2">Uncharacterized protein</fullName>
    </submittedName>
</protein>
<evidence type="ECO:0000313" key="3">
    <source>
        <dbReference type="Proteomes" id="UP000800093"/>
    </source>
</evidence>
<dbReference type="AlphaFoldDB" id="A0A9P4K6P0"/>
<evidence type="ECO:0000256" key="1">
    <source>
        <dbReference type="SAM" id="SignalP"/>
    </source>
</evidence>
<keyword evidence="1" id="KW-0732">Signal</keyword>
<feature type="signal peptide" evidence="1">
    <location>
        <begin position="1"/>
        <end position="19"/>
    </location>
</feature>
<keyword evidence="3" id="KW-1185">Reference proteome</keyword>
<accession>A0A9P4K6P0</accession>
<sequence>MKPFSILAAVSALSSEVAAHATFQQLWVNGKDLISASALRMESKLTLLYGSTCARLPNSNNPVTSVTSNDVRCKCL</sequence>
<comment type="caution">
    <text evidence="2">The sequence shown here is derived from an EMBL/GenBank/DDBJ whole genome shotgun (WGS) entry which is preliminary data.</text>
</comment>